<evidence type="ECO:0000256" key="2">
    <source>
        <dbReference type="ARBA" id="ARBA00023163"/>
    </source>
</evidence>
<reference evidence="6" key="1">
    <citation type="submission" date="2017-01" db="EMBL/GenBank/DDBJ databases">
        <authorList>
            <person name="Varghese N."/>
            <person name="Submissions S."/>
        </authorList>
    </citation>
    <scope>NUCLEOTIDE SEQUENCE [LARGE SCALE GENOMIC DNA]</scope>
    <source>
        <strain evidence="6">CGMCC 1.7737</strain>
    </source>
</reference>
<dbReference type="AlphaFoldDB" id="A0A1N6YVL3"/>
<evidence type="ECO:0000256" key="1">
    <source>
        <dbReference type="ARBA" id="ARBA00023015"/>
    </source>
</evidence>
<dbReference type="InterPro" id="IPR031803">
    <property type="entry name" value="BAT_GAF/HTH-assoc"/>
</dbReference>
<dbReference type="EMBL" id="FTNO01000001">
    <property type="protein sequence ID" value="SIR18678.1"/>
    <property type="molecule type" value="Genomic_DNA"/>
</dbReference>
<feature type="domain" description="HTH bat-type" evidence="3">
    <location>
        <begin position="174"/>
        <end position="225"/>
    </location>
</feature>
<dbReference type="PANTHER" id="PTHR34236:SF1">
    <property type="entry name" value="DIMETHYL SULFOXIDE REDUCTASE TRANSCRIPTIONAL ACTIVATOR"/>
    <property type="match status" value="1"/>
</dbReference>
<keyword evidence="1" id="KW-0805">Transcription regulation</keyword>
<evidence type="ECO:0000313" key="5">
    <source>
        <dbReference type="EMBL" id="SIR18678.1"/>
    </source>
</evidence>
<dbReference type="InterPro" id="IPR007050">
    <property type="entry name" value="HTH_bacterioopsin"/>
</dbReference>
<evidence type="ECO:0000259" key="3">
    <source>
        <dbReference type="Pfam" id="PF04967"/>
    </source>
</evidence>
<proteinExistence type="predicted"/>
<dbReference type="PANTHER" id="PTHR34236">
    <property type="entry name" value="DIMETHYL SULFOXIDE REDUCTASE TRANSCRIPTIONAL ACTIVATOR"/>
    <property type="match status" value="1"/>
</dbReference>
<dbReference type="RefSeq" id="WP_084186216.1">
    <property type="nucleotide sequence ID" value="NZ_FTNO01000001.1"/>
</dbReference>
<dbReference type="Pfam" id="PF04967">
    <property type="entry name" value="HTH_10"/>
    <property type="match status" value="1"/>
</dbReference>
<protein>
    <recommendedName>
        <fullName evidence="7">GAF and HTH_10 associated domain-containing protein</fullName>
    </recommendedName>
</protein>
<keyword evidence="6" id="KW-1185">Reference proteome</keyword>
<dbReference type="Proteomes" id="UP000186914">
    <property type="component" value="Unassembled WGS sequence"/>
</dbReference>
<evidence type="ECO:0000313" key="6">
    <source>
        <dbReference type="Proteomes" id="UP000186914"/>
    </source>
</evidence>
<sequence>MHDSASRKTNWVLSHLPQVSTIAEIALPASEFALREAFSRIPGARFEIVGVVAHDAEHVMPQMRATTSDIAVLQSVLETDPSVIDFTLLTTRDNRGLFWMSWCETVREIVHLLAKSDTTVLAARAANSEWRFRIQSGNRDALSSVYESCRDAGFPVEIQNVHEQTTLAKDSRGLTTQQYETLRTAIDRGYYDIPRNATTEDLADELGVSHQAISERLRRGHRSLVKSGLSSSGDGRV</sequence>
<gene>
    <name evidence="5" type="ORF">SAMN05421858_1739</name>
</gene>
<name>A0A1N6YVL3_9EURY</name>
<feature type="domain" description="Bacterioopsin transcriptional activator GAF and HTH associated" evidence="4">
    <location>
        <begin position="37"/>
        <end position="165"/>
    </location>
</feature>
<dbReference type="Pfam" id="PF15915">
    <property type="entry name" value="BAT"/>
    <property type="match status" value="1"/>
</dbReference>
<dbReference type="OrthoDB" id="156233at2157"/>
<evidence type="ECO:0008006" key="7">
    <source>
        <dbReference type="Google" id="ProtNLM"/>
    </source>
</evidence>
<accession>A0A1N6YVL3</accession>
<evidence type="ECO:0000259" key="4">
    <source>
        <dbReference type="Pfam" id="PF15915"/>
    </source>
</evidence>
<organism evidence="5 6">
    <name type="scientific">Haladaptatus litoreus</name>
    <dbReference type="NCBI Taxonomy" id="553468"/>
    <lineage>
        <taxon>Archaea</taxon>
        <taxon>Methanobacteriati</taxon>
        <taxon>Methanobacteriota</taxon>
        <taxon>Stenosarchaea group</taxon>
        <taxon>Halobacteria</taxon>
        <taxon>Halobacteriales</taxon>
        <taxon>Haladaptataceae</taxon>
        <taxon>Haladaptatus</taxon>
    </lineage>
</organism>
<keyword evidence="2" id="KW-0804">Transcription</keyword>